<accession>A0A0D0B4R3</accession>
<comment type="subcellular location">
    <subcellularLocation>
        <location evidence="1">Endoplasmic reticulum membrane</location>
        <topology evidence="1">Single-pass type IV membrane protein</topology>
    </subcellularLocation>
</comment>
<evidence type="ECO:0000256" key="8">
    <source>
        <dbReference type="ARBA" id="ARBA00023136"/>
    </source>
</evidence>
<dbReference type="GO" id="GO:0005484">
    <property type="term" value="F:SNAP receptor activity"/>
    <property type="evidence" value="ECO:0007669"/>
    <property type="project" value="InterPro"/>
</dbReference>
<keyword evidence="14" id="KW-1185">Reference proteome</keyword>
<dbReference type="GO" id="GO:0006890">
    <property type="term" value="P:retrograde vesicle-mediated transport, Golgi to endoplasmic reticulum"/>
    <property type="evidence" value="ECO:0007669"/>
    <property type="project" value="InterPro"/>
</dbReference>
<dbReference type="OrthoDB" id="46868at2759"/>
<evidence type="ECO:0000259" key="12">
    <source>
        <dbReference type="Pfam" id="PF03908"/>
    </source>
</evidence>
<evidence type="ECO:0000256" key="9">
    <source>
        <dbReference type="ARBA" id="ARBA00037934"/>
    </source>
</evidence>
<evidence type="ECO:0000256" key="2">
    <source>
        <dbReference type="ARBA" id="ARBA00022448"/>
    </source>
</evidence>
<dbReference type="AlphaFoldDB" id="A0A0D0B4R3"/>
<dbReference type="PANTHER" id="PTHR12825:SF0">
    <property type="entry name" value="VESICLE TRANSPORT PROTEIN SEC20"/>
    <property type="match status" value="1"/>
</dbReference>
<keyword evidence="2" id="KW-0813">Transport</keyword>
<feature type="domain" description="Sec20 C-terminal" evidence="12">
    <location>
        <begin position="148"/>
        <end position="237"/>
    </location>
</feature>
<evidence type="ECO:0000256" key="10">
    <source>
        <dbReference type="SAM" id="Coils"/>
    </source>
</evidence>
<keyword evidence="5" id="KW-0931">ER-Golgi transport</keyword>
<evidence type="ECO:0000256" key="11">
    <source>
        <dbReference type="SAM" id="Phobius"/>
    </source>
</evidence>
<proteinExistence type="inferred from homology"/>
<gene>
    <name evidence="13" type="ORF">CY34DRAFT_797399</name>
</gene>
<dbReference type="Pfam" id="PF03908">
    <property type="entry name" value="Sec20"/>
    <property type="match status" value="1"/>
</dbReference>
<evidence type="ECO:0000256" key="7">
    <source>
        <dbReference type="ARBA" id="ARBA00023054"/>
    </source>
</evidence>
<protein>
    <recommendedName>
        <fullName evidence="12">Sec20 C-terminal domain-containing protein</fullName>
    </recommendedName>
</protein>
<dbReference type="PANTHER" id="PTHR12825">
    <property type="entry name" value="BNIP1-RELATED"/>
    <property type="match status" value="1"/>
</dbReference>
<dbReference type="GO" id="GO:0031201">
    <property type="term" value="C:SNARE complex"/>
    <property type="evidence" value="ECO:0007669"/>
    <property type="project" value="TreeGrafter"/>
</dbReference>
<dbReference type="HOGENOM" id="CLU_063105_0_0_1"/>
<name>A0A0D0B4R3_9AGAM</name>
<reference evidence="13 14" key="1">
    <citation type="submission" date="2014-04" db="EMBL/GenBank/DDBJ databases">
        <authorList>
            <consortium name="DOE Joint Genome Institute"/>
            <person name="Kuo A."/>
            <person name="Ruytinx J."/>
            <person name="Rineau F."/>
            <person name="Colpaert J."/>
            <person name="Kohler A."/>
            <person name="Nagy L.G."/>
            <person name="Floudas D."/>
            <person name="Copeland A."/>
            <person name="Barry K.W."/>
            <person name="Cichocki N."/>
            <person name="Veneault-Fourrey C."/>
            <person name="LaButti K."/>
            <person name="Lindquist E.A."/>
            <person name="Lipzen A."/>
            <person name="Lundell T."/>
            <person name="Morin E."/>
            <person name="Murat C."/>
            <person name="Sun H."/>
            <person name="Tunlid A."/>
            <person name="Henrissat B."/>
            <person name="Grigoriev I.V."/>
            <person name="Hibbett D.S."/>
            <person name="Martin F."/>
            <person name="Nordberg H.P."/>
            <person name="Cantor M.N."/>
            <person name="Hua S.X."/>
        </authorList>
    </citation>
    <scope>NUCLEOTIDE SEQUENCE [LARGE SCALE GENOMIC DNA]</scope>
    <source>
        <strain evidence="13 14">UH-Slu-Lm8-n1</strain>
    </source>
</reference>
<dbReference type="Proteomes" id="UP000054485">
    <property type="component" value="Unassembled WGS sequence"/>
</dbReference>
<evidence type="ECO:0000256" key="3">
    <source>
        <dbReference type="ARBA" id="ARBA00022692"/>
    </source>
</evidence>
<evidence type="ECO:0000313" key="14">
    <source>
        <dbReference type="Proteomes" id="UP000054485"/>
    </source>
</evidence>
<feature type="non-terminal residue" evidence="13">
    <location>
        <position position="1"/>
    </location>
</feature>
<evidence type="ECO:0000256" key="6">
    <source>
        <dbReference type="ARBA" id="ARBA00022989"/>
    </source>
</evidence>
<keyword evidence="4" id="KW-0256">Endoplasmic reticulum</keyword>
<keyword evidence="8 11" id="KW-0472">Membrane</keyword>
<evidence type="ECO:0000313" key="13">
    <source>
        <dbReference type="EMBL" id="KIK49021.1"/>
    </source>
</evidence>
<keyword evidence="6 11" id="KW-1133">Transmembrane helix</keyword>
<comment type="similarity">
    <text evidence="9">Belongs to the SEC20 family.</text>
</comment>
<dbReference type="InterPro" id="IPR056173">
    <property type="entry name" value="Sec20_C"/>
</dbReference>
<keyword evidence="7 10" id="KW-0175">Coiled coil</keyword>
<keyword evidence="3 11" id="KW-0812">Transmembrane</keyword>
<dbReference type="InterPro" id="IPR005606">
    <property type="entry name" value="Sec20"/>
</dbReference>
<organism evidence="13 14">
    <name type="scientific">Suillus luteus UH-Slu-Lm8-n1</name>
    <dbReference type="NCBI Taxonomy" id="930992"/>
    <lineage>
        <taxon>Eukaryota</taxon>
        <taxon>Fungi</taxon>
        <taxon>Dikarya</taxon>
        <taxon>Basidiomycota</taxon>
        <taxon>Agaricomycotina</taxon>
        <taxon>Agaricomycetes</taxon>
        <taxon>Agaricomycetidae</taxon>
        <taxon>Boletales</taxon>
        <taxon>Suillineae</taxon>
        <taxon>Suillaceae</taxon>
        <taxon>Suillus</taxon>
    </lineage>
</organism>
<evidence type="ECO:0000256" key="5">
    <source>
        <dbReference type="ARBA" id="ARBA00022892"/>
    </source>
</evidence>
<dbReference type="EMBL" id="KN835134">
    <property type="protein sequence ID" value="KIK49021.1"/>
    <property type="molecule type" value="Genomic_DNA"/>
</dbReference>
<sequence length="327" mass="36294">MPPIPITLDAEALSLIESIERHRNDLSTFQIPRLKACTGPLSTQQAWASEVREDIEGLAKQIEELDVLVDDHRTERAKRELRRRVEVFRDSLVDLRKDSRAALLASKHAIDLQSRSQREELLRSHTIREKSSSSSGEKVTEDALMKANHDVTDALQRTIGLMQKELERSVLSSQLLESSTATLQSTSTMHDSLDLIISTSKELITTLEKTDWLDRILIISGLVFFGLVVLFILKQRIVDRGLRIAFFWTRLLPSSGSSTRAVVQKAAEVVTTASTTTTTMSAVLASSISQLLEPSTDAFETPSFTISATEPWTTGQHSSSAGSHVEL</sequence>
<dbReference type="InParanoid" id="A0A0D0B4R3"/>
<feature type="non-terminal residue" evidence="13">
    <location>
        <position position="327"/>
    </location>
</feature>
<evidence type="ECO:0000256" key="4">
    <source>
        <dbReference type="ARBA" id="ARBA00022824"/>
    </source>
</evidence>
<dbReference type="STRING" id="930992.A0A0D0B4R3"/>
<evidence type="ECO:0000256" key="1">
    <source>
        <dbReference type="ARBA" id="ARBA00004163"/>
    </source>
</evidence>
<feature type="coiled-coil region" evidence="10">
    <location>
        <begin position="48"/>
        <end position="98"/>
    </location>
</feature>
<dbReference type="GO" id="GO:0005789">
    <property type="term" value="C:endoplasmic reticulum membrane"/>
    <property type="evidence" value="ECO:0007669"/>
    <property type="project" value="UniProtKB-SubCell"/>
</dbReference>
<feature type="transmembrane region" description="Helical" evidence="11">
    <location>
        <begin position="212"/>
        <end position="233"/>
    </location>
</feature>
<reference evidence="14" key="2">
    <citation type="submission" date="2015-01" db="EMBL/GenBank/DDBJ databases">
        <title>Evolutionary Origins and Diversification of the Mycorrhizal Mutualists.</title>
        <authorList>
            <consortium name="DOE Joint Genome Institute"/>
            <consortium name="Mycorrhizal Genomics Consortium"/>
            <person name="Kohler A."/>
            <person name="Kuo A."/>
            <person name="Nagy L.G."/>
            <person name="Floudas D."/>
            <person name="Copeland A."/>
            <person name="Barry K.W."/>
            <person name="Cichocki N."/>
            <person name="Veneault-Fourrey C."/>
            <person name="LaButti K."/>
            <person name="Lindquist E.A."/>
            <person name="Lipzen A."/>
            <person name="Lundell T."/>
            <person name="Morin E."/>
            <person name="Murat C."/>
            <person name="Riley R."/>
            <person name="Ohm R."/>
            <person name="Sun H."/>
            <person name="Tunlid A."/>
            <person name="Henrissat B."/>
            <person name="Grigoriev I.V."/>
            <person name="Hibbett D.S."/>
            <person name="Martin F."/>
        </authorList>
    </citation>
    <scope>NUCLEOTIDE SEQUENCE [LARGE SCALE GENOMIC DNA]</scope>
    <source>
        <strain evidence="14">UH-Slu-Lm8-n1</strain>
    </source>
</reference>